<dbReference type="OrthoDB" id="7376512at2"/>
<dbReference type="RefSeq" id="WP_147848480.1">
    <property type="nucleotide sequence ID" value="NZ_VDUZ01000021.1"/>
</dbReference>
<evidence type="ECO:0000256" key="1">
    <source>
        <dbReference type="SAM" id="Phobius"/>
    </source>
</evidence>
<sequence>MKALAGAFIYLAPFFIIGVIARMIIRKRMEGSSLSDMQDLAGQNRRRRKVFLLGSWRNEE</sequence>
<feature type="transmembrane region" description="Helical" evidence="1">
    <location>
        <begin position="6"/>
        <end position="25"/>
    </location>
</feature>
<keyword evidence="3" id="KW-1185">Reference proteome</keyword>
<comment type="caution">
    <text evidence="2">The sequence shown here is derived from an EMBL/GenBank/DDBJ whole genome shotgun (WGS) entry which is preliminary data.</text>
</comment>
<dbReference type="Proteomes" id="UP000321638">
    <property type="component" value="Unassembled WGS sequence"/>
</dbReference>
<name>A0A5C8PJG0_9HYPH</name>
<keyword evidence="1" id="KW-1133">Transmembrane helix</keyword>
<reference evidence="2 3" key="1">
    <citation type="submission" date="2019-06" db="EMBL/GenBank/DDBJ databases">
        <title>New taxonomy in bacterial strain CC-CFT640, isolated from vineyard.</title>
        <authorList>
            <person name="Lin S.-Y."/>
            <person name="Tsai C.-F."/>
            <person name="Young C.-C."/>
        </authorList>
    </citation>
    <scope>NUCLEOTIDE SEQUENCE [LARGE SCALE GENOMIC DNA]</scope>
    <source>
        <strain evidence="2 3">CC-CFT640</strain>
    </source>
</reference>
<keyword evidence="1" id="KW-0472">Membrane</keyword>
<gene>
    <name evidence="2" type="ORF">FHP25_18690</name>
</gene>
<dbReference type="AlphaFoldDB" id="A0A5C8PJG0"/>
<dbReference type="EMBL" id="VDUZ01000021">
    <property type="protein sequence ID" value="TXL73955.1"/>
    <property type="molecule type" value="Genomic_DNA"/>
</dbReference>
<organism evidence="2 3">
    <name type="scientific">Vineibacter terrae</name>
    <dbReference type="NCBI Taxonomy" id="2586908"/>
    <lineage>
        <taxon>Bacteria</taxon>
        <taxon>Pseudomonadati</taxon>
        <taxon>Pseudomonadota</taxon>
        <taxon>Alphaproteobacteria</taxon>
        <taxon>Hyphomicrobiales</taxon>
        <taxon>Vineibacter</taxon>
    </lineage>
</organism>
<evidence type="ECO:0000313" key="3">
    <source>
        <dbReference type="Proteomes" id="UP000321638"/>
    </source>
</evidence>
<accession>A0A5C8PJG0</accession>
<protein>
    <submittedName>
        <fullName evidence="2">Uncharacterized protein</fullName>
    </submittedName>
</protein>
<keyword evidence="1" id="KW-0812">Transmembrane</keyword>
<proteinExistence type="predicted"/>
<evidence type="ECO:0000313" key="2">
    <source>
        <dbReference type="EMBL" id="TXL73955.1"/>
    </source>
</evidence>